<feature type="compositionally biased region" description="Polar residues" evidence="1">
    <location>
        <begin position="39"/>
        <end position="50"/>
    </location>
</feature>
<organism evidence="2 3">
    <name type="scientific">Bradyrhizobium algeriense</name>
    <dbReference type="NCBI Taxonomy" id="634784"/>
    <lineage>
        <taxon>Bacteria</taxon>
        <taxon>Pseudomonadati</taxon>
        <taxon>Pseudomonadota</taxon>
        <taxon>Alphaproteobacteria</taxon>
        <taxon>Hyphomicrobiales</taxon>
        <taxon>Nitrobacteraceae</taxon>
        <taxon>Bradyrhizobium</taxon>
    </lineage>
</organism>
<sequence length="194" mass="20933">MSDRTGRLFKLFGAQRAAMGLVASMLAISPEVAWPQAAPQSSLGLQSPAQQPVLAQPRPQQIEPAPPRREENPGLINEIEKLFEKSKSLLPLRSPSETIDDFNARTKDAGQSLSNMAKPSIMVSGRAACLVSSNGAPDCKAGADRLCQSKGYKEGKSLDTDAAEKCSPKVYLPGYKRQPGDCKNENYVTRALCQ</sequence>
<name>A0ABU8BJL7_9BRAD</name>
<protein>
    <submittedName>
        <fullName evidence="2">Uncharacterized protein</fullName>
    </submittedName>
</protein>
<dbReference type="Proteomes" id="UP001364224">
    <property type="component" value="Unassembled WGS sequence"/>
</dbReference>
<comment type="caution">
    <text evidence="2">The sequence shown here is derived from an EMBL/GenBank/DDBJ whole genome shotgun (WGS) entry which is preliminary data.</text>
</comment>
<keyword evidence="3" id="KW-1185">Reference proteome</keyword>
<feature type="region of interest" description="Disordered" evidence="1">
    <location>
        <begin position="39"/>
        <end position="72"/>
    </location>
</feature>
<accession>A0ABU8BJL7</accession>
<evidence type="ECO:0000313" key="2">
    <source>
        <dbReference type="EMBL" id="MEH2558745.1"/>
    </source>
</evidence>
<reference evidence="2 3" key="1">
    <citation type="submission" date="2024-02" db="EMBL/GenBank/DDBJ databases">
        <title>Adaptive strategies in a cosmopolitan and abundant soil bacterium.</title>
        <authorList>
            <person name="Carini P."/>
        </authorList>
    </citation>
    <scope>NUCLEOTIDE SEQUENCE [LARGE SCALE GENOMIC DNA]</scope>
    <source>
        <strain evidence="2 3">AZCC 1608</strain>
    </source>
</reference>
<evidence type="ECO:0000256" key="1">
    <source>
        <dbReference type="SAM" id="MobiDB-lite"/>
    </source>
</evidence>
<gene>
    <name evidence="2" type="ORF">V1286_006274</name>
</gene>
<proteinExistence type="predicted"/>
<evidence type="ECO:0000313" key="3">
    <source>
        <dbReference type="Proteomes" id="UP001364224"/>
    </source>
</evidence>
<dbReference type="EMBL" id="JAZHRV010000001">
    <property type="protein sequence ID" value="MEH2558745.1"/>
    <property type="molecule type" value="Genomic_DNA"/>
</dbReference>